<evidence type="ECO:0000256" key="8">
    <source>
        <dbReference type="ARBA" id="ARBA00022792"/>
    </source>
</evidence>
<dbReference type="GO" id="GO:0008137">
    <property type="term" value="F:NADH dehydrogenase (ubiquinone) activity"/>
    <property type="evidence" value="ECO:0007669"/>
    <property type="project" value="UniProtKB-EC"/>
</dbReference>
<evidence type="ECO:0000256" key="17">
    <source>
        <dbReference type="RuleBase" id="RU003403"/>
    </source>
</evidence>
<keyword evidence="14 17" id="KW-0496">Mitochondrion</keyword>
<keyword evidence="15 17" id="KW-0472">Membrane</keyword>
<evidence type="ECO:0000256" key="10">
    <source>
        <dbReference type="ARBA" id="ARBA00022982"/>
    </source>
</evidence>
<evidence type="ECO:0000256" key="5">
    <source>
        <dbReference type="ARBA" id="ARBA00022448"/>
    </source>
</evidence>
<feature type="transmembrane region" description="Helical" evidence="17">
    <location>
        <begin position="212"/>
        <end position="230"/>
    </location>
</feature>
<evidence type="ECO:0000256" key="13">
    <source>
        <dbReference type="ARBA" id="ARBA00023075"/>
    </source>
</evidence>
<dbReference type="InterPro" id="IPR001750">
    <property type="entry name" value="ND/Mrp_TM"/>
</dbReference>
<dbReference type="PRINTS" id="PR01436">
    <property type="entry name" value="NADHDHGNASE2"/>
</dbReference>
<dbReference type="EC" id="7.1.1.2" evidence="3 17"/>
<evidence type="ECO:0000256" key="16">
    <source>
        <dbReference type="ARBA" id="ARBA00049551"/>
    </source>
</evidence>
<feature type="transmembrane region" description="Helical" evidence="17">
    <location>
        <begin position="291"/>
        <end position="313"/>
    </location>
</feature>
<feature type="transmembrane region" description="Helical" evidence="17">
    <location>
        <begin position="155"/>
        <end position="178"/>
    </location>
</feature>
<keyword evidence="10 17" id="KW-0249">Electron transport</keyword>
<sequence>MFSMMPFSFLFIFVFIFGSIMSLSSIHWMGIWLGLEINLIGFIPILVYGGVTQETESGMKYFVVQALGSGMLMMGSLISFNTLFTWESLGSGDLIGLCIVVIGMMLKLGSFPFHFWLPSVMAGVSWFSCLVLTTWQKLAPMFLLSSIVEKAWILGNWVSSSLIFIAGMASIVGGIGGLNQTQIRALLAYSSIGHVGWMILCCVVGQSVLKTYFLIYFIISICTFLVLWCSESSLFSQVSSLAGESSSKSSNVYLIFMLLSLGGMPPLLGFIGKWMAIWFCCKEFWPLSVGLLLIGSLVSLSYYLSLLFSIFLFSGVELSFNSSLQSMGALIYGDSSSNSSEVAVGFSKASMLYKPFVMLINVIFIFNLLGGIFIFLSLMLADFL</sequence>
<dbReference type="PANTHER" id="PTHR46552">
    <property type="entry name" value="NADH-UBIQUINONE OXIDOREDUCTASE CHAIN 2"/>
    <property type="match status" value="1"/>
</dbReference>
<feature type="transmembrane region" description="Helical" evidence="17">
    <location>
        <begin position="356"/>
        <end position="381"/>
    </location>
</feature>
<dbReference type="InterPro" id="IPR003917">
    <property type="entry name" value="NADH_UbQ_OxRdtase_chain2"/>
</dbReference>
<keyword evidence="6 17" id="KW-0679">Respiratory chain</keyword>
<comment type="similarity">
    <text evidence="2 17">Belongs to the complex I subunit 2 family.</text>
</comment>
<evidence type="ECO:0000256" key="9">
    <source>
        <dbReference type="ARBA" id="ARBA00022967"/>
    </source>
</evidence>
<evidence type="ECO:0000256" key="14">
    <source>
        <dbReference type="ARBA" id="ARBA00023128"/>
    </source>
</evidence>
<keyword evidence="9 17" id="KW-1278">Translocase</keyword>
<evidence type="ECO:0000256" key="3">
    <source>
        <dbReference type="ARBA" id="ARBA00012944"/>
    </source>
</evidence>
<evidence type="ECO:0000259" key="18">
    <source>
        <dbReference type="Pfam" id="PF00361"/>
    </source>
</evidence>
<evidence type="ECO:0000256" key="1">
    <source>
        <dbReference type="ARBA" id="ARBA00004448"/>
    </source>
</evidence>
<dbReference type="PANTHER" id="PTHR46552:SF1">
    <property type="entry name" value="NADH-UBIQUINONE OXIDOREDUCTASE CHAIN 2"/>
    <property type="match status" value="1"/>
</dbReference>
<feature type="domain" description="NADH:quinone oxidoreductase/Mrp antiporter transmembrane" evidence="18">
    <location>
        <begin position="26"/>
        <end position="296"/>
    </location>
</feature>
<organism evidence="19">
    <name type="scientific">Omphalius rusticus</name>
    <dbReference type="NCBI Taxonomy" id="499952"/>
    <lineage>
        <taxon>Eukaryota</taxon>
        <taxon>Metazoa</taxon>
        <taxon>Spiralia</taxon>
        <taxon>Lophotrochozoa</taxon>
        <taxon>Mollusca</taxon>
        <taxon>Gastropoda</taxon>
        <taxon>Vetigastropoda</taxon>
        <taxon>Trochida</taxon>
        <taxon>Trochoidea</taxon>
        <taxon>Tegulidae</taxon>
        <taxon>Omphalius</taxon>
    </lineage>
</organism>
<keyword evidence="12 17" id="KW-0520">NAD</keyword>
<evidence type="ECO:0000256" key="2">
    <source>
        <dbReference type="ARBA" id="ARBA00007012"/>
    </source>
</evidence>
<keyword evidence="11 17" id="KW-1133">Transmembrane helix</keyword>
<evidence type="ECO:0000256" key="15">
    <source>
        <dbReference type="ARBA" id="ARBA00023136"/>
    </source>
</evidence>
<reference evidence="19" key="1">
    <citation type="submission" date="2018-01" db="EMBL/GenBank/DDBJ databases">
        <title>The complete genome of Chlorostoma rusticum mitochondrion.</title>
        <authorList>
            <person name="Du X."/>
            <person name="Chen W."/>
            <person name="Jiang H."/>
            <person name="Lv Z."/>
            <person name="Gong L."/>
        </authorList>
    </citation>
    <scope>NUCLEOTIDE SEQUENCE</scope>
</reference>
<proteinExistence type="inferred from homology"/>
<gene>
    <name evidence="19" type="primary">ND2</name>
</gene>
<feature type="transmembrane region" description="Helical" evidence="17">
    <location>
        <begin position="32"/>
        <end position="51"/>
    </location>
</feature>
<dbReference type="GO" id="GO:0005743">
    <property type="term" value="C:mitochondrial inner membrane"/>
    <property type="evidence" value="ECO:0007669"/>
    <property type="project" value="UniProtKB-SubCell"/>
</dbReference>
<protein>
    <recommendedName>
        <fullName evidence="4 17">NADH-ubiquinone oxidoreductase chain 2</fullName>
        <ecNumber evidence="3 17">7.1.1.2</ecNumber>
    </recommendedName>
</protein>
<evidence type="ECO:0000313" key="19">
    <source>
        <dbReference type="EMBL" id="AYJ22287.1"/>
    </source>
</evidence>
<evidence type="ECO:0000256" key="11">
    <source>
        <dbReference type="ARBA" id="ARBA00022989"/>
    </source>
</evidence>
<name>A0A3B8D8J0_9VEST</name>
<evidence type="ECO:0000256" key="12">
    <source>
        <dbReference type="ARBA" id="ARBA00023027"/>
    </source>
</evidence>
<comment type="catalytic activity">
    <reaction evidence="16 17">
        <text>a ubiquinone + NADH + 5 H(+)(in) = a ubiquinol + NAD(+) + 4 H(+)(out)</text>
        <dbReference type="Rhea" id="RHEA:29091"/>
        <dbReference type="Rhea" id="RHEA-COMP:9565"/>
        <dbReference type="Rhea" id="RHEA-COMP:9566"/>
        <dbReference type="ChEBI" id="CHEBI:15378"/>
        <dbReference type="ChEBI" id="CHEBI:16389"/>
        <dbReference type="ChEBI" id="CHEBI:17976"/>
        <dbReference type="ChEBI" id="CHEBI:57540"/>
        <dbReference type="ChEBI" id="CHEBI:57945"/>
        <dbReference type="EC" id="7.1.1.2"/>
    </reaction>
</comment>
<keyword evidence="5" id="KW-0813">Transport</keyword>
<dbReference type="InterPro" id="IPR050175">
    <property type="entry name" value="Complex_I_Subunit_2"/>
</dbReference>
<keyword evidence="8 17" id="KW-0999">Mitochondrion inner membrane</keyword>
<dbReference type="GO" id="GO:0006120">
    <property type="term" value="P:mitochondrial electron transport, NADH to ubiquinone"/>
    <property type="evidence" value="ECO:0007669"/>
    <property type="project" value="InterPro"/>
</dbReference>
<keyword evidence="7 17" id="KW-0812">Transmembrane</keyword>
<feature type="transmembrane region" description="Helical" evidence="17">
    <location>
        <begin position="251"/>
        <end position="271"/>
    </location>
</feature>
<dbReference type="EMBL" id="MG836833">
    <property type="protein sequence ID" value="AYJ22287.1"/>
    <property type="molecule type" value="Genomic_DNA"/>
</dbReference>
<comment type="function">
    <text evidence="17">Core subunit of the mitochondrial membrane respiratory chain NADH dehydrogenase (Complex I) which catalyzes electron transfer from NADH through the respiratory chain, using ubiquinone as an electron acceptor. Essential for the catalytic activity and assembly of complex I.</text>
</comment>
<feature type="transmembrane region" description="Helical" evidence="17">
    <location>
        <begin position="115"/>
        <end position="135"/>
    </location>
</feature>
<dbReference type="AlphaFoldDB" id="A0A3B8D8J0"/>
<evidence type="ECO:0000256" key="7">
    <source>
        <dbReference type="ARBA" id="ARBA00022692"/>
    </source>
</evidence>
<dbReference type="Pfam" id="PF00361">
    <property type="entry name" value="Proton_antipo_M"/>
    <property type="match status" value="1"/>
</dbReference>
<comment type="subcellular location">
    <subcellularLocation>
        <location evidence="1 17">Mitochondrion inner membrane</location>
        <topology evidence="1 17">Multi-pass membrane protein</topology>
    </subcellularLocation>
</comment>
<keyword evidence="13 17" id="KW-0830">Ubiquinone</keyword>
<feature type="transmembrane region" description="Helical" evidence="17">
    <location>
        <begin position="185"/>
        <end position="206"/>
    </location>
</feature>
<evidence type="ECO:0000256" key="6">
    <source>
        <dbReference type="ARBA" id="ARBA00022660"/>
    </source>
</evidence>
<geneLocation type="mitochondrion" evidence="19"/>
<feature type="transmembrane region" description="Helical" evidence="17">
    <location>
        <begin position="63"/>
        <end position="84"/>
    </location>
</feature>
<accession>A0A3B8D8J0</accession>
<evidence type="ECO:0000256" key="4">
    <source>
        <dbReference type="ARBA" id="ARBA00021008"/>
    </source>
</evidence>